<gene>
    <name evidence="1" type="ORF">QAD02_011326</name>
</gene>
<accession>A0ACC2P167</accession>
<evidence type="ECO:0000313" key="1">
    <source>
        <dbReference type="EMBL" id="KAJ8675540.1"/>
    </source>
</evidence>
<keyword evidence="2" id="KW-1185">Reference proteome</keyword>
<dbReference type="EMBL" id="CM056742">
    <property type="protein sequence ID" value="KAJ8675540.1"/>
    <property type="molecule type" value="Genomic_DNA"/>
</dbReference>
<sequence>MDNTTVSIVGAIDDYKFSYGNVNRILGLLQKYYLPFLMVAGSLGNFLSMFVLLTTKMRRSSSSLYLAALAFSDTGFLARTFINWLQHLDIQIANQQVFCQMVSYFAFVFGFLSSW</sequence>
<evidence type="ECO:0000313" key="2">
    <source>
        <dbReference type="Proteomes" id="UP001239111"/>
    </source>
</evidence>
<name>A0ACC2P167_9HYME</name>
<proteinExistence type="predicted"/>
<comment type="caution">
    <text evidence="1">The sequence shown here is derived from an EMBL/GenBank/DDBJ whole genome shotgun (WGS) entry which is preliminary data.</text>
</comment>
<dbReference type="Proteomes" id="UP001239111">
    <property type="component" value="Chromosome 2"/>
</dbReference>
<reference evidence="1" key="1">
    <citation type="submission" date="2023-04" db="EMBL/GenBank/DDBJ databases">
        <title>A chromosome-level genome assembly of the parasitoid wasp Eretmocerus hayati.</title>
        <authorList>
            <person name="Zhong Y."/>
            <person name="Liu S."/>
            <person name="Liu Y."/>
        </authorList>
    </citation>
    <scope>NUCLEOTIDE SEQUENCE</scope>
    <source>
        <strain evidence="1">ZJU_SS_LIU_2023</strain>
    </source>
</reference>
<protein>
    <submittedName>
        <fullName evidence="1">Uncharacterized protein</fullName>
    </submittedName>
</protein>
<organism evidence="1 2">
    <name type="scientific">Eretmocerus hayati</name>
    <dbReference type="NCBI Taxonomy" id="131215"/>
    <lineage>
        <taxon>Eukaryota</taxon>
        <taxon>Metazoa</taxon>
        <taxon>Ecdysozoa</taxon>
        <taxon>Arthropoda</taxon>
        <taxon>Hexapoda</taxon>
        <taxon>Insecta</taxon>
        <taxon>Pterygota</taxon>
        <taxon>Neoptera</taxon>
        <taxon>Endopterygota</taxon>
        <taxon>Hymenoptera</taxon>
        <taxon>Apocrita</taxon>
        <taxon>Proctotrupomorpha</taxon>
        <taxon>Chalcidoidea</taxon>
        <taxon>Aphelinidae</taxon>
        <taxon>Aphelininae</taxon>
        <taxon>Eretmocerus</taxon>
    </lineage>
</organism>